<organism evidence="16 17">
    <name type="scientific">Ancylomarina euxinus</name>
    <dbReference type="NCBI Taxonomy" id="2283627"/>
    <lineage>
        <taxon>Bacteria</taxon>
        <taxon>Pseudomonadati</taxon>
        <taxon>Bacteroidota</taxon>
        <taxon>Bacteroidia</taxon>
        <taxon>Marinilabiliales</taxon>
        <taxon>Marinifilaceae</taxon>
        <taxon>Ancylomarina</taxon>
    </lineage>
</organism>
<dbReference type="Gene3D" id="1.10.287.130">
    <property type="match status" value="1"/>
</dbReference>
<dbReference type="SMART" id="SM00388">
    <property type="entry name" value="HisKA"/>
    <property type="match status" value="1"/>
</dbReference>
<dbReference type="Pfam" id="PF00512">
    <property type="entry name" value="HisKA"/>
    <property type="match status" value="1"/>
</dbReference>
<evidence type="ECO:0000256" key="2">
    <source>
        <dbReference type="ARBA" id="ARBA00004370"/>
    </source>
</evidence>
<dbReference type="Gene3D" id="3.40.50.2300">
    <property type="match status" value="2"/>
</dbReference>
<reference evidence="16 17" key="1">
    <citation type="submission" date="2018-07" db="EMBL/GenBank/DDBJ databases">
        <title>Draft genome sequence of Ancylomarina sp. M1P.</title>
        <authorList>
            <person name="Yadav S."/>
            <person name="Villanueva L."/>
            <person name="Damste J.S.S."/>
        </authorList>
    </citation>
    <scope>NUCLEOTIDE SEQUENCE [LARGE SCALE GENOMIC DNA]</scope>
    <source>
        <strain evidence="16 17">M1P</strain>
    </source>
</reference>
<dbReference type="Pfam" id="PF02518">
    <property type="entry name" value="HATPase_c"/>
    <property type="match status" value="1"/>
</dbReference>
<dbReference type="InterPro" id="IPR005467">
    <property type="entry name" value="His_kinase_dom"/>
</dbReference>
<dbReference type="PRINTS" id="PR00344">
    <property type="entry name" value="BCTRLSENSOR"/>
</dbReference>
<dbReference type="GO" id="GO:0000155">
    <property type="term" value="F:phosphorelay sensor kinase activity"/>
    <property type="evidence" value="ECO:0007669"/>
    <property type="project" value="InterPro"/>
</dbReference>
<dbReference type="Gene3D" id="3.30.565.10">
    <property type="entry name" value="Histidine kinase-like ATPase, C-terminal domain"/>
    <property type="match status" value="1"/>
</dbReference>
<dbReference type="EMBL" id="QQWG01000003">
    <property type="protein sequence ID" value="RRG23795.1"/>
    <property type="molecule type" value="Genomic_DNA"/>
</dbReference>
<dbReference type="InterPro" id="IPR001789">
    <property type="entry name" value="Sig_transdc_resp-reg_receiver"/>
</dbReference>
<feature type="domain" description="Response regulatory" evidence="15">
    <location>
        <begin position="5"/>
        <end position="122"/>
    </location>
</feature>
<dbReference type="PROSITE" id="PS50110">
    <property type="entry name" value="RESPONSE_REGULATORY"/>
    <property type="match status" value="2"/>
</dbReference>
<sequence>MNKDKILIVDDKEENLISLEYILGDFNVEIVRAFSGEEALKHTLKYEFAMAILDVQMPGMDGYETLELMRQRKKTKYLPVIFVSAIHQSDYHIVKGIETGAVDFIPKPIIPEVLKGKVNVFLDLYRQRKELDLVLKYLEEKNEELILAKNKAEDATQAKSMFLANMSHEIRSPMNGILGLSRLMQNETENSEHQDMLNVVTTSGEHLLQIINDILDFSKIEAGQIDLECIDFDIRKLCDTIYQLLNFRAVEKGISFNIDIDKDVPLILRGDSFRLNQIIMNLTNNAVKFTLKGAVNVSIKLLEKNKEWVSLLFSVKDTGIGIPEKAQKTLFKEFTQSDSSISRQYGGTGLGLAISKNLTNLMGGKITLQSKQDVGSEFMFELKFEYKEQEMIIRPTDNSELSQDLTILVAEDNPINQKVAVLTLRHLGLSCDIAKNGLEALQMYKEKRYDIILMDMQMPVLDGLNASAKIRSFETNENIENSTYIIALTANASSENRQQCLDAGMDNFLSKPFKEEGLKNVLSQGIKTVH</sequence>
<evidence type="ECO:0000256" key="1">
    <source>
        <dbReference type="ARBA" id="ARBA00000085"/>
    </source>
</evidence>
<comment type="subcellular location">
    <subcellularLocation>
        <location evidence="2">Membrane</location>
    </subcellularLocation>
</comment>
<dbReference type="Pfam" id="PF00072">
    <property type="entry name" value="Response_reg"/>
    <property type="match status" value="2"/>
</dbReference>
<dbReference type="PROSITE" id="PS50109">
    <property type="entry name" value="HIS_KIN"/>
    <property type="match status" value="1"/>
</dbReference>
<dbReference type="InterPro" id="IPR003594">
    <property type="entry name" value="HATPase_dom"/>
</dbReference>
<dbReference type="InterPro" id="IPR003661">
    <property type="entry name" value="HisK_dim/P_dom"/>
</dbReference>
<keyword evidence="10" id="KW-1133">Transmembrane helix</keyword>
<evidence type="ECO:0000313" key="16">
    <source>
        <dbReference type="EMBL" id="RRG23795.1"/>
    </source>
</evidence>
<dbReference type="CDD" id="cd00082">
    <property type="entry name" value="HisKA"/>
    <property type="match status" value="1"/>
</dbReference>
<evidence type="ECO:0000313" key="17">
    <source>
        <dbReference type="Proteomes" id="UP000285794"/>
    </source>
</evidence>
<dbReference type="FunFam" id="3.30.565.10:FF:000010">
    <property type="entry name" value="Sensor histidine kinase RcsC"/>
    <property type="match status" value="1"/>
</dbReference>
<keyword evidence="4 13" id="KW-0597">Phosphoprotein</keyword>
<dbReference type="InterPro" id="IPR004358">
    <property type="entry name" value="Sig_transdc_His_kin-like_C"/>
</dbReference>
<keyword evidence="17" id="KW-1185">Reference proteome</keyword>
<dbReference type="RefSeq" id="WP_125029840.1">
    <property type="nucleotide sequence ID" value="NZ_JAPXVP010000003.1"/>
</dbReference>
<evidence type="ECO:0000256" key="6">
    <source>
        <dbReference type="ARBA" id="ARBA00022692"/>
    </source>
</evidence>
<feature type="domain" description="Histidine kinase" evidence="14">
    <location>
        <begin position="165"/>
        <end position="386"/>
    </location>
</feature>
<feature type="modified residue" description="4-aspartylphosphate" evidence="13">
    <location>
        <position position="455"/>
    </location>
</feature>
<keyword evidence="12" id="KW-0472">Membrane</keyword>
<gene>
    <name evidence="16" type="ORF">DWB61_05285</name>
</gene>
<evidence type="ECO:0000256" key="13">
    <source>
        <dbReference type="PROSITE-ProRule" id="PRU00169"/>
    </source>
</evidence>
<dbReference type="CDD" id="cd17546">
    <property type="entry name" value="REC_hyHK_CKI1_RcsC-like"/>
    <property type="match status" value="1"/>
</dbReference>
<evidence type="ECO:0000256" key="9">
    <source>
        <dbReference type="ARBA" id="ARBA00022840"/>
    </source>
</evidence>
<proteinExistence type="predicted"/>
<dbReference type="InterPro" id="IPR011006">
    <property type="entry name" value="CheY-like_superfamily"/>
</dbReference>
<evidence type="ECO:0000256" key="7">
    <source>
        <dbReference type="ARBA" id="ARBA00022741"/>
    </source>
</evidence>
<dbReference type="SUPFAM" id="SSF52172">
    <property type="entry name" value="CheY-like"/>
    <property type="match status" value="2"/>
</dbReference>
<feature type="domain" description="Response regulatory" evidence="15">
    <location>
        <begin position="406"/>
        <end position="526"/>
    </location>
</feature>
<accession>A0A425Y5S7</accession>
<dbReference type="InterPro" id="IPR036890">
    <property type="entry name" value="HATPase_C_sf"/>
</dbReference>
<keyword evidence="6" id="KW-0812">Transmembrane</keyword>
<dbReference type="CDD" id="cd16922">
    <property type="entry name" value="HATPase_EvgS-ArcB-TorS-like"/>
    <property type="match status" value="1"/>
</dbReference>
<evidence type="ECO:0000256" key="5">
    <source>
        <dbReference type="ARBA" id="ARBA00022679"/>
    </source>
</evidence>
<comment type="caution">
    <text evidence="16">The sequence shown here is derived from an EMBL/GenBank/DDBJ whole genome shotgun (WGS) entry which is preliminary data.</text>
</comment>
<evidence type="ECO:0000256" key="11">
    <source>
        <dbReference type="ARBA" id="ARBA00023012"/>
    </source>
</evidence>
<dbReference type="FunFam" id="1.10.287.130:FF:000004">
    <property type="entry name" value="Ethylene receptor 1"/>
    <property type="match status" value="1"/>
</dbReference>
<dbReference type="SMART" id="SM00387">
    <property type="entry name" value="HATPase_c"/>
    <property type="match status" value="1"/>
</dbReference>
<evidence type="ECO:0000259" key="15">
    <source>
        <dbReference type="PROSITE" id="PS50110"/>
    </source>
</evidence>
<feature type="modified residue" description="4-aspartylphosphate" evidence="13">
    <location>
        <position position="54"/>
    </location>
</feature>
<dbReference type="EC" id="2.7.13.3" evidence="3"/>
<dbReference type="PANTHER" id="PTHR45339:SF1">
    <property type="entry name" value="HYBRID SIGNAL TRANSDUCTION HISTIDINE KINASE J"/>
    <property type="match status" value="1"/>
</dbReference>
<dbReference type="Proteomes" id="UP000285794">
    <property type="component" value="Unassembled WGS sequence"/>
</dbReference>
<evidence type="ECO:0000256" key="3">
    <source>
        <dbReference type="ARBA" id="ARBA00012438"/>
    </source>
</evidence>
<keyword evidence="9" id="KW-0067">ATP-binding</keyword>
<keyword evidence="7" id="KW-0547">Nucleotide-binding</keyword>
<evidence type="ECO:0000256" key="12">
    <source>
        <dbReference type="ARBA" id="ARBA00023136"/>
    </source>
</evidence>
<dbReference type="SMART" id="SM00448">
    <property type="entry name" value="REC"/>
    <property type="match status" value="2"/>
</dbReference>
<evidence type="ECO:0000259" key="14">
    <source>
        <dbReference type="PROSITE" id="PS50109"/>
    </source>
</evidence>
<comment type="catalytic activity">
    <reaction evidence="1">
        <text>ATP + protein L-histidine = ADP + protein N-phospho-L-histidine.</text>
        <dbReference type="EC" id="2.7.13.3"/>
    </reaction>
</comment>
<keyword evidence="5" id="KW-0808">Transferase</keyword>
<protein>
    <recommendedName>
        <fullName evidence="3">histidine kinase</fullName>
        <ecNumber evidence="3">2.7.13.3</ecNumber>
    </recommendedName>
</protein>
<dbReference type="AlphaFoldDB" id="A0A425Y5S7"/>
<dbReference type="PANTHER" id="PTHR45339">
    <property type="entry name" value="HYBRID SIGNAL TRANSDUCTION HISTIDINE KINASE J"/>
    <property type="match status" value="1"/>
</dbReference>
<evidence type="ECO:0000256" key="8">
    <source>
        <dbReference type="ARBA" id="ARBA00022777"/>
    </source>
</evidence>
<dbReference type="SUPFAM" id="SSF55874">
    <property type="entry name" value="ATPase domain of HSP90 chaperone/DNA topoisomerase II/histidine kinase"/>
    <property type="match status" value="1"/>
</dbReference>
<dbReference type="GO" id="GO:0016020">
    <property type="term" value="C:membrane"/>
    <property type="evidence" value="ECO:0007669"/>
    <property type="project" value="UniProtKB-SubCell"/>
</dbReference>
<dbReference type="GO" id="GO:0005524">
    <property type="term" value="F:ATP binding"/>
    <property type="evidence" value="ECO:0007669"/>
    <property type="project" value="UniProtKB-KW"/>
</dbReference>
<name>A0A425Y5S7_9BACT</name>
<keyword evidence="11" id="KW-0902">Two-component regulatory system</keyword>
<evidence type="ECO:0000256" key="4">
    <source>
        <dbReference type="ARBA" id="ARBA00022553"/>
    </source>
</evidence>
<evidence type="ECO:0000256" key="10">
    <source>
        <dbReference type="ARBA" id="ARBA00022989"/>
    </source>
</evidence>
<dbReference type="OrthoDB" id="9796457at2"/>
<keyword evidence="8 16" id="KW-0418">Kinase</keyword>